<evidence type="ECO:0000256" key="6">
    <source>
        <dbReference type="ARBA" id="ARBA00022989"/>
    </source>
</evidence>
<proteinExistence type="inferred from homology"/>
<feature type="transmembrane region" description="Helical" evidence="9">
    <location>
        <begin position="12"/>
        <end position="36"/>
    </location>
</feature>
<reference evidence="10 11" key="1">
    <citation type="submission" date="2016-10" db="EMBL/GenBank/DDBJ databases">
        <authorList>
            <person name="de Groot N.N."/>
        </authorList>
    </citation>
    <scope>NUCLEOTIDE SEQUENCE [LARGE SCALE GENOMIC DNA]</scope>
    <source>
        <strain evidence="10 11">DSM 27630</strain>
    </source>
</reference>
<dbReference type="OrthoDB" id="9809216at2"/>
<accession>A0A1I3CH91</accession>
<keyword evidence="4 8" id="KW-1003">Cell membrane</keyword>
<protein>
    <recommendedName>
        <fullName evidence="8">Riboflavin transporter</fullName>
    </recommendedName>
</protein>
<evidence type="ECO:0000256" key="2">
    <source>
        <dbReference type="ARBA" id="ARBA00005540"/>
    </source>
</evidence>
<evidence type="ECO:0000313" key="10">
    <source>
        <dbReference type="EMBL" id="SFH73848.1"/>
    </source>
</evidence>
<name>A0A1I3CH91_9LACT</name>
<keyword evidence="5 9" id="KW-0812">Transmembrane</keyword>
<dbReference type="InterPro" id="IPR024529">
    <property type="entry name" value="ECF_trnsprt_substrate-spec"/>
</dbReference>
<comment type="subcellular location">
    <subcellularLocation>
        <location evidence="1">Cell membrane</location>
        <topology evidence="1">Multi-pass membrane protein</topology>
    </subcellularLocation>
</comment>
<dbReference type="RefSeq" id="WP_092092483.1">
    <property type="nucleotide sequence ID" value="NZ_FOQE01000018.1"/>
</dbReference>
<evidence type="ECO:0000256" key="7">
    <source>
        <dbReference type="ARBA" id="ARBA00023136"/>
    </source>
</evidence>
<organism evidence="10 11">
    <name type="scientific">Pisciglobus halotolerans</name>
    <dbReference type="NCBI Taxonomy" id="745365"/>
    <lineage>
        <taxon>Bacteria</taxon>
        <taxon>Bacillati</taxon>
        <taxon>Bacillota</taxon>
        <taxon>Bacilli</taxon>
        <taxon>Lactobacillales</taxon>
        <taxon>Carnobacteriaceae</taxon>
    </lineage>
</organism>
<dbReference type="Proteomes" id="UP000198668">
    <property type="component" value="Unassembled WGS sequence"/>
</dbReference>
<dbReference type="PANTHER" id="PTHR38438">
    <property type="entry name" value="RIBOFLAVIN TRANSPORTER RIBU"/>
    <property type="match status" value="1"/>
</dbReference>
<feature type="transmembrane region" description="Helical" evidence="9">
    <location>
        <begin position="83"/>
        <end position="100"/>
    </location>
</feature>
<dbReference type="GO" id="GO:0005886">
    <property type="term" value="C:plasma membrane"/>
    <property type="evidence" value="ECO:0007669"/>
    <property type="project" value="UniProtKB-SubCell"/>
</dbReference>
<dbReference type="InterPro" id="IPR025720">
    <property type="entry name" value="RibU"/>
</dbReference>
<keyword evidence="7 8" id="KW-0472">Membrane</keyword>
<sequence length="194" mass="21036">MQKRNTKKMIGVAMLGALAAVIMNFAFPIIPGLSFLKIDFSDLPILIGMFLFGPSGGIGVAFVRSILHYVQTGGDAGFPIGDTASFIASICYALPIYYVMRSKGTALKEMALGGLAGTLSLTAVLTLLNYFVLLPLYALVFNLDVGPIFDYLILGIVPFNLIKGLIISTVFVVLFVKLEPWIERNQTNPNHCRA</sequence>
<feature type="transmembrane region" description="Helical" evidence="9">
    <location>
        <begin position="112"/>
        <end position="139"/>
    </location>
</feature>
<evidence type="ECO:0000256" key="5">
    <source>
        <dbReference type="ARBA" id="ARBA00022692"/>
    </source>
</evidence>
<evidence type="ECO:0000256" key="8">
    <source>
        <dbReference type="PIRNR" id="PIRNR037778"/>
    </source>
</evidence>
<evidence type="ECO:0000256" key="9">
    <source>
        <dbReference type="SAM" id="Phobius"/>
    </source>
</evidence>
<dbReference type="EMBL" id="FOQE01000018">
    <property type="protein sequence ID" value="SFH73848.1"/>
    <property type="molecule type" value="Genomic_DNA"/>
</dbReference>
<dbReference type="Gene3D" id="1.10.1760.20">
    <property type="match status" value="1"/>
</dbReference>
<feature type="transmembrane region" description="Helical" evidence="9">
    <location>
        <begin position="43"/>
        <end position="63"/>
    </location>
</feature>
<feature type="transmembrane region" description="Helical" evidence="9">
    <location>
        <begin position="151"/>
        <end position="176"/>
    </location>
</feature>
<dbReference type="PIRSF" id="PIRSF037778">
    <property type="entry name" value="UCP037778_transp_RibU"/>
    <property type="match status" value="1"/>
</dbReference>
<evidence type="ECO:0000256" key="3">
    <source>
        <dbReference type="ARBA" id="ARBA00022448"/>
    </source>
</evidence>
<keyword evidence="11" id="KW-1185">Reference proteome</keyword>
<dbReference type="GO" id="GO:0032217">
    <property type="term" value="F:riboflavin transmembrane transporter activity"/>
    <property type="evidence" value="ECO:0007669"/>
    <property type="project" value="UniProtKB-UniRule"/>
</dbReference>
<evidence type="ECO:0000313" key="11">
    <source>
        <dbReference type="Proteomes" id="UP000198668"/>
    </source>
</evidence>
<dbReference type="AlphaFoldDB" id="A0A1I3CH91"/>
<keyword evidence="6 9" id="KW-1133">Transmembrane helix</keyword>
<dbReference type="PANTHER" id="PTHR38438:SF1">
    <property type="entry name" value="RIBOFLAVIN TRANSPORTER RIBU"/>
    <property type="match status" value="1"/>
</dbReference>
<gene>
    <name evidence="10" type="ORF">SAMN04489868_11824</name>
</gene>
<comment type="similarity">
    <text evidence="2 8">Belongs to the prokaryotic riboflavin transporter (P-RFT) (TC 2.A.87) family.</text>
</comment>
<evidence type="ECO:0000256" key="1">
    <source>
        <dbReference type="ARBA" id="ARBA00004651"/>
    </source>
</evidence>
<keyword evidence="3 8" id="KW-0813">Transport</keyword>
<comment type="function">
    <text evidence="8">Probably a riboflavin-binding protein that interacts with the energy-coupling factor (ECF) ABC-transporter complex.</text>
</comment>
<evidence type="ECO:0000256" key="4">
    <source>
        <dbReference type="ARBA" id="ARBA00022475"/>
    </source>
</evidence>
<dbReference type="Pfam" id="PF12822">
    <property type="entry name" value="ECF_trnsprt"/>
    <property type="match status" value="1"/>
</dbReference>